<dbReference type="PROSITE" id="PS50995">
    <property type="entry name" value="HTH_MARR_2"/>
    <property type="match status" value="1"/>
</dbReference>
<name>A0A3D8K666_9BURK</name>
<protein>
    <submittedName>
        <fullName evidence="3">MarR family transcriptional regulator</fullName>
    </submittedName>
</protein>
<dbReference type="InterPro" id="IPR036390">
    <property type="entry name" value="WH_DNA-bd_sf"/>
</dbReference>
<reference evidence="3 4" key="1">
    <citation type="submission" date="2018-08" db="EMBL/GenBank/DDBJ databases">
        <title>Paraburkholderia sp. DHOM06 isolated from forest soil.</title>
        <authorList>
            <person name="Gao Z.-H."/>
            <person name="Qiu L.-H."/>
        </authorList>
    </citation>
    <scope>NUCLEOTIDE SEQUENCE [LARGE SCALE GENOMIC DNA]</scope>
    <source>
        <strain evidence="3 4">DHOM06</strain>
    </source>
</reference>
<dbReference type="AlphaFoldDB" id="A0A3D8K666"/>
<comment type="caution">
    <text evidence="3">The sequence shown here is derived from an EMBL/GenBank/DDBJ whole genome shotgun (WGS) entry which is preliminary data.</text>
</comment>
<dbReference type="GO" id="GO:0003700">
    <property type="term" value="F:DNA-binding transcription factor activity"/>
    <property type="evidence" value="ECO:0007669"/>
    <property type="project" value="InterPro"/>
</dbReference>
<dbReference type="InterPro" id="IPR036388">
    <property type="entry name" value="WH-like_DNA-bd_sf"/>
</dbReference>
<organism evidence="3 4">
    <name type="scientific">Trinickia dinghuensis</name>
    <dbReference type="NCBI Taxonomy" id="2291023"/>
    <lineage>
        <taxon>Bacteria</taxon>
        <taxon>Pseudomonadati</taxon>
        <taxon>Pseudomonadota</taxon>
        <taxon>Betaproteobacteria</taxon>
        <taxon>Burkholderiales</taxon>
        <taxon>Burkholderiaceae</taxon>
        <taxon>Trinickia</taxon>
    </lineage>
</organism>
<evidence type="ECO:0000256" key="1">
    <source>
        <dbReference type="SAM" id="MobiDB-lite"/>
    </source>
</evidence>
<dbReference type="OrthoDB" id="117723at2"/>
<dbReference type="GO" id="GO:0006950">
    <property type="term" value="P:response to stress"/>
    <property type="evidence" value="ECO:0007669"/>
    <property type="project" value="TreeGrafter"/>
</dbReference>
<dbReference type="RefSeq" id="WP_115532179.1">
    <property type="nucleotide sequence ID" value="NZ_QRGA01000001.1"/>
</dbReference>
<dbReference type="PANTHER" id="PTHR33164:SF43">
    <property type="entry name" value="HTH-TYPE TRANSCRIPTIONAL REPRESSOR YETL"/>
    <property type="match status" value="1"/>
</dbReference>
<dbReference type="SMART" id="SM00347">
    <property type="entry name" value="HTH_MARR"/>
    <property type="match status" value="1"/>
</dbReference>
<gene>
    <name evidence="3" type="ORF">DWV00_00250</name>
</gene>
<proteinExistence type="predicted"/>
<accession>A0A3D8K666</accession>
<dbReference type="EMBL" id="QRGA01000001">
    <property type="protein sequence ID" value="RDV00908.1"/>
    <property type="molecule type" value="Genomic_DNA"/>
</dbReference>
<dbReference type="Pfam" id="PF12802">
    <property type="entry name" value="MarR_2"/>
    <property type="match status" value="1"/>
</dbReference>
<dbReference type="PANTHER" id="PTHR33164">
    <property type="entry name" value="TRANSCRIPTIONAL REGULATOR, MARR FAMILY"/>
    <property type="match status" value="1"/>
</dbReference>
<evidence type="ECO:0000259" key="2">
    <source>
        <dbReference type="PROSITE" id="PS50995"/>
    </source>
</evidence>
<dbReference type="InterPro" id="IPR039422">
    <property type="entry name" value="MarR/SlyA-like"/>
</dbReference>
<keyword evidence="4" id="KW-1185">Reference proteome</keyword>
<sequence length="163" mass="17647">MSAPPAKPSSQKSAARSDSEPTDARSQRRLIYLVAHLDRLLRRRMSGALAPLEITLAQYTALSVLEARGALSNAQLAERSFITPQSANEVMSAMVSRGYVAREAAPSHGRIILLRLTDEGAAALRECERALRPVERAMAGDLTAADAAQLRHTLTSFVHNLSD</sequence>
<evidence type="ECO:0000313" key="3">
    <source>
        <dbReference type="EMBL" id="RDV00908.1"/>
    </source>
</evidence>
<feature type="region of interest" description="Disordered" evidence="1">
    <location>
        <begin position="1"/>
        <end position="23"/>
    </location>
</feature>
<dbReference type="SUPFAM" id="SSF46785">
    <property type="entry name" value="Winged helix' DNA-binding domain"/>
    <property type="match status" value="1"/>
</dbReference>
<feature type="domain" description="HTH marR-type" evidence="2">
    <location>
        <begin position="27"/>
        <end position="159"/>
    </location>
</feature>
<dbReference type="Gene3D" id="1.10.10.10">
    <property type="entry name" value="Winged helix-like DNA-binding domain superfamily/Winged helix DNA-binding domain"/>
    <property type="match status" value="1"/>
</dbReference>
<dbReference type="Proteomes" id="UP000256838">
    <property type="component" value="Unassembled WGS sequence"/>
</dbReference>
<evidence type="ECO:0000313" key="4">
    <source>
        <dbReference type="Proteomes" id="UP000256838"/>
    </source>
</evidence>
<dbReference type="InterPro" id="IPR000835">
    <property type="entry name" value="HTH_MarR-typ"/>
</dbReference>
<feature type="compositionally biased region" description="Low complexity" evidence="1">
    <location>
        <begin position="1"/>
        <end position="14"/>
    </location>
</feature>